<dbReference type="InterPro" id="IPR038765">
    <property type="entry name" value="Papain-like_cys_pep_sf"/>
</dbReference>
<dbReference type="InterPro" id="IPR025661">
    <property type="entry name" value="Pept_asp_AS"/>
</dbReference>
<evidence type="ECO:0000256" key="11">
    <source>
        <dbReference type="SAM" id="SignalP"/>
    </source>
</evidence>
<dbReference type="PROSITE" id="PS00139">
    <property type="entry name" value="THIOL_PROTEASE_CYS"/>
    <property type="match status" value="1"/>
</dbReference>
<proteinExistence type="evidence at transcript level"/>
<dbReference type="InterPro" id="IPR025660">
    <property type="entry name" value="Pept_his_AS"/>
</dbReference>
<dbReference type="Pfam" id="PF08127">
    <property type="entry name" value="Propeptide_C1"/>
    <property type="match status" value="1"/>
</dbReference>
<keyword evidence="7" id="KW-0378">Hydrolase</keyword>
<dbReference type="CDD" id="cd02620">
    <property type="entry name" value="Peptidase_C1A_CathepsinB"/>
    <property type="match status" value="1"/>
</dbReference>
<dbReference type="InterPro" id="IPR013128">
    <property type="entry name" value="Peptidase_C1A"/>
</dbReference>
<dbReference type="SUPFAM" id="SSF54001">
    <property type="entry name" value="Cysteine proteinases"/>
    <property type="match status" value="1"/>
</dbReference>
<dbReference type="PANTHER" id="PTHR12411">
    <property type="entry name" value="CYSTEINE PROTEASE FAMILY C1-RELATED"/>
    <property type="match status" value="1"/>
</dbReference>
<feature type="domain" description="Peptidase C1A papain C-terminal" evidence="12">
    <location>
        <begin position="81"/>
        <end position="329"/>
    </location>
</feature>
<keyword evidence="10" id="KW-1015">Disulfide bond</keyword>
<sequence>MLRVLLLLCVVCATRLVAGRSVPLLPPLSKYMANYVNTLGTTWQAGHAFDGASVEDVRRLCGTVLGGPKLPTRTHKVSQSLPDSFDARTQWPNCPTIGELRDQGSCGSCWAFGAVEAMSDRFCIHSKGQVNPHVSAEDLLSCCDECGMGCDGGYPSQAWNFWTSAGLVTGGQYGSGQGCRPYSIKPCEHHVNGSRPPCSGEGPTPKCMHECVPGYTPHYKADKYFGKKAYNIDSDEGQIKQEIFDNGPVEAAFTVYADFPQYKSGVYQHVAGEELGGHAIKILGWGVEGGVPYWLVANSWNADWGDHGFFKILRGSNECGIEDEIVAGLPSLG</sequence>
<dbReference type="Pfam" id="PF00112">
    <property type="entry name" value="Peptidase_C1"/>
    <property type="match status" value="1"/>
</dbReference>
<keyword evidence="5" id="KW-0645">Protease</keyword>
<dbReference type="SMART" id="SM00645">
    <property type="entry name" value="Pept_C1"/>
    <property type="match status" value="1"/>
</dbReference>
<dbReference type="Gene3D" id="3.90.70.10">
    <property type="entry name" value="Cysteine proteinases"/>
    <property type="match status" value="1"/>
</dbReference>
<dbReference type="EMBL" id="MK676074">
    <property type="protein sequence ID" value="QCG74715.1"/>
    <property type="molecule type" value="mRNA"/>
</dbReference>
<dbReference type="InterPro" id="IPR000668">
    <property type="entry name" value="Peptidase_C1A_C"/>
</dbReference>
<keyword evidence="6 11" id="KW-0732">Signal</keyword>
<reference evidence="13" key="1">
    <citation type="journal article" date="2019" name="Immunogenetics">
        <title>Identification and characterization of the lamprey cathepsin genes.</title>
        <authorList>
            <person name="Wang D."/>
            <person name="Su P."/>
            <person name="Wang X."/>
            <person name="Liu K."/>
            <person name="Li C."/>
            <person name="Gao X."/>
            <person name="Lu J."/>
            <person name="Sun F."/>
            <person name="Li Q."/>
            <person name="Pang Y."/>
        </authorList>
    </citation>
    <scope>NUCLEOTIDE SEQUENCE</scope>
</reference>
<evidence type="ECO:0000259" key="12">
    <source>
        <dbReference type="SMART" id="SM00645"/>
    </source>
</evidence>
<evidence type="ECO:0000256" key="8">
    <source>
        <dbReference type="ARBA" id="ARBA00022807"/>
    </source>
</evidence>
<feature type="signal peptide" evidence="11">
    <location>
        <begin position="1"/>
        <end position="19"/>
    </location>
</feature>
<dbReference type="PRINTS" id="PR00705">
    <property type="entry name" value="PAPAIN"/>
</dbReference>
<evidence type="ECO:0000256" key="4">
    <source>
        <dbReference type="ARBA" id="ARBA00015559"/>
    </source>
</evidence>
<evidence type="ECO:0000256" key="6">
    <source>
        <dbReference type="ARBA" id="ARBA00022729"/>
    </source>
</evidence>
<name>A0A4Y5JSV8_LETCA</name>
<keyword evidence="8" id="KW-0788">Thiol protease</keyword>
<dbReference type="PROSITE" id="PS00639">
    <property type="entry name" value="THIOL_PROTEASE_HIS"/>
    <property type="match status" value="1"/>
</dbReference>
<evidence type="ECO:0000256" key="9">
    <source>
        <dbReference type="ARBA" id="ARBA00023145"/>
    </source>
</evidence>
<dbReference type="GO" id="GO:0006508">
    <property type="term" value="P:proteolysis"/>
    <property type="evidence" value="ECO:0007669"/>
    <property type="project" value="UniProtKB-KW"/>
</dbReference>
<evidence type="ECO:0000313" key="13">
    <source>
        <dbReference type="EMBL" id="QCG74715.1"/>
    </source>
</evidence>
<dbReference type="PROSITE" id="PS00640">
    <property type="entry name" value="THIOL_PROTEASE_ASN"/>
    <property type="match status" value="1"/>
</dbReference>
<dbReference type="FunFam" id="3.90.70.10:FF:000031">
    <property type="entry name" value="Cathepsin B"/>
    <property type="match status" value="1"/>
</dbReference>
<feature type="chain" id="PRO_5021503580" description="Cathepsin B" evidence="11">
    <location>
        <begin position="20"/>
        <end position="333"/>
    </location>
</feature>
<keyword evidence="9" id="KW-0865">Zymogen</keyword>
<dbReference type="GO" id="GO:0004197">
    <property type="term" value="F:cysteine-type endopeptidase activity"/>
    <property type="evidence" value="ECO:0007669"/>
    <property type="project" value="UniProtKB-EC"/>
</dbReference>
<evidence type="ECO:0000256" key="2">
    <source>
        <dbReference type="ARBA" id="ARBA00008455"/>
    </source>
</evidence>
<evidence type="ECO:0000256" key="5">
    <source>
        <dbReference type="ARBA" id="ARBA00022670"/>
    </source>
</evidence>
<comment type="similarity">
    <text evidence="2">Belongs to the peptidase C1 family.</text>
</comment>
<evidence type="ECO:0000256" key="7">
    <source>
        <dbReference type="ARBA" id="ARBA00022801"/>
    </source>
</evidence>
<evidence type="ECO:0000256" key="10">
    <source>
        <dbReference type="ARBA" id="ARBA00023157"/>
    </source>
</evidence>
<organism evidence="13">
    <name type="scientific">Lethenteron camtschaticum</name>
    <name type="common">Japanese lamprey</name>
    <name type="synonym">Lampetra japonica</name>
    <dbReference type="NCBI Taxonomy" id="980415"/>
    <lineage>
        <taxon>Eukaryota</taxon>
        <taxon>Metazoa</taxon>
        <taxon>Chordata</taxon>
        <taxon>Craniata</taxon>
        <taxon>Vertebrata</taxon>
        <taxon>Cyclostomata</taxon>
        <taxon>Hyperoartia</taxon>
        <taxon>Petromyzontiformes</taxon>
        <taxon>Petromyzontidae</taxon>
        <taxon>Lethenteron</taxon>
    </lineage>
</organism>
<evidence type="ECO:0000256" key="1">
    <source>
        <dbReference type="ARBA" id="ARBA00001754"/>
    </source>
</evidence>
<dbReference type="AlphaFoldDB" id="A0A4Y5JSV8"/>
<dbReference type="InterPro" id="IPR000169">
    <property type="entry name" value="Pept_cys_AS"/>
</dbReference>
<comment type="catalytic activity">
    <reaction evidence="1">
        <text>Hydrolysis of proteins with broad specificity for peptide bonds. Preferentially cleaves -Arg-Arg-|-Xaa bonds in small molecule substrates (thus differing from cathepsin L). In addition to being an endopeptidase, shows peptidyl-dipeptidase activity, liberating C-terminal dipeptides.</text>
        <dbReference type="EC" id="3.4.22.1"/>
    </reaction>
</comment>
<dbReference type="InterPro" id="IPR012599">
    <property type="entry name" value="Propeptide_C1A"/>
</dbReference>
<protein>
    <recommendedName>
        <fullName evidence="4">Cathepsin B</fullName>
        <ecNumber evidence="3">3.4.22.1</ecNumber>
    </recommendedName>
</protein>
<accession>A0A4Y5JSV8</accession>
<dbReference type="EC" id="3.4.22.1" evidence="3"/>
<evidence type="ECO:0000256" key="3">
    <source>
        <dbReference type="ARBA" id="ARBA00012537"/>
    </source>
</evidence>